<evidence type="ECO:0000313" key="6">
    <source>
        <dbReference type="Proteomes" id="UP001057877"/>
    </source>
</evidence>
<keyword evidence="1" id="KW-0805">Transcription regulation</keyword>
<accession>A0ABY5SCL8</accession>
<dbReference type="InterPro" id="IPR036390">
    <property type="entry name" value="WH_DNA-bd_sf"/>
</dbReference>
<dbReference type="PROSITE" id="PS50995">
    <property type="entry name" value="HTH_MARR_2"/>
    <property type="match status" value="1"/>
</dbReference>
<sequence>MNRKELLLSYAGKSMQHRRKWLTEWNRQNKMDLSYAQYEVLTWIGEKGPLQAKDLVNQFSVTSGGITAICDKLLARGLIHRVRDDQQDRRAIQLEITDEGREMVETAKGVWDSVMENTFSVLTNAEIAMLDQIYSKLIESKL</sequence>
<dbReference type="Gene3D" id="1.10.10.10">
    <property type="entry name" value="Winged helix-like DNA-binding domain superfamily/Winged helix DNA-binding domain"/>
    <property type="match status" value="1"/>
</dbReference>
<dbReference type="Proteomes" id="UP001057877">
    <property type="component" value="Chromosome"/>
</dbReference>
<gene>
    <name evidence="5" type="ORF">L1F29_01025</name>
</gene>
<dbReference type="SMART" id="SM00347">
    <property type="entry name" value="HTH_MARR"/>
    <property type="match status" value="1"/>
</dbReference>
<reference evidence="5" key="1">
    <citation type="submission" date="2022-01" db="EMBL/GenBank/DDBJ databases">
        <title>Paenibacillus spongiae sp. nov., isolated from marine sponge.</title>
        <authorList>
            <person name="Li Z."/>
            <person name="Zhang M."/>
        </authorList>
    </citation>
    <scope>NUCLEOTIDE SEQUENCE</scope>
    <source>
        <strain evidence="5">PHS-Z3</strain>
    </source>
</reference>
<dbReference type="InterPro" id="IPR036388">
    <property type="entry name" value="WH-like_DNA-bd_sf"/>
</dbReference>
<dbReference type="RefSeq" id="WP_258386572.1">
    <property type="nucleotide sequence ID" value="NZ_CP091430.1"/>
</dbReference>
<dbReference type="Pfam" id="PF01047">
    <property type="entry name" value="MarR"/>
    <property type="match status" value="1"/>
</dbReference>
<dbReference type="SUPFAM" id="SSF46785">
    <property type="entry name" value="Winged helix' DNA-binding domain"/>
    <property type="match status" value="1"/>
</dbReference>
<proteinExistence type="predicted"/>
<dbReference type="PANTHER" id="PTHR42756">
    <property type="entry name" value="TRANSCRIPTIONAL REGULATOR, MARR"/>
    <property type="match status" value="1"/>
</dbReference>
<dbReference type="InterPro" id="IPR000835">
    <property type="entry name" value="HTH_MarR-typ"/>
</dbReference>
<protein>
    <submittedName>
        <fullName evidence="5">SMC-Scp complex subunit ScpB</fullName>
    </submittedName>
</protein>
<dbReference type="EMBL" id="CP091430">
    <property type="protein sequence ID" value="UVI30507.1"/>
    <property type="molecule type" value="Genomic_DNA"/>
</dbReference>
<keyword evidence="2" id="KW-0238">DNA-binding</keyword>
<feature type="domain" description="HTH marR-type" evidence="4">
    <location>
        <begin position="1"/>
        <end position="139"/>
    </location>
</feature>
<keyword evidence="3" id="KW-0804">Transcription</keyword>
<evidence type="ECO:0000256" key="2">
    <source>
        <dbReference type="ARBA" id="ARBA00023125"/>
    </source>
</evidence>
<evidence type="ECO:0000259" key="4">
    <source>
        <dbReference type="PROSITE" id="PS50995"/>
    </source>
</evidence>
<name>A0ABY5SCL8_9BACL</name>
<organism evidence="5 6">
    <name type="scientific">Paenibacillus spongiae</name>
    <dbReference type="NCBI Taxonomy" id="2909671"/>
    <lineage>
        <taxon>Bacteria</taxon>
        <taxon>Bacillati</taxon>
        <taxon>Bacillota</taxon>
        <taxon>Bacilli</taxon>
        <taxon>Bacillales</taxon>
        <taxon>Paenibacillaceae</taxon>
        <taxon>Paenibacillus</taxon>
    </lineage>
</organism>
<evidence type="ECO:0000313" key="5">
    <source>
        <dbReference type="EMBL" id="UVI30507.1"/>
    </source>
</evidence>
<evidence type="ECO:0000256" key="3">
    <source>
        <dbReference type="ARBA" id="ARBA00023163"/>
    </source>
</evidence>
<dbReference type="PANTHER" id="PTHR42756:SF1">
    <property type="entry name" value="TRANSCRIPTIONAL REPRESSOR OF EMRAB OPERON"/>
    <property type="match status" value="1"/>
</dbReference>
<keyword evidence="6" id="KW-1185">Reference proteome</keyword>
<evidence type="ECO:0000256" key="1">
    <source>
        <dbReference type="ARBA" id="ARBA00023015"/>
    </source>
</evidence>